<dbReference type="PANTHER" id="PTHR38886">
    <property type="entry name" value="SESA DOMAIN-CONTAINING PROTEIN"/>
    <property type="match status" value="1"/>
</dbReference>
<dbReference type="AlphaFoldDB" id="A0A1L7WNL3"/>
<feature type="compositionally biased region" description="Basic and acidic residues" evidence="1">
    <location>
        <begin position="336"/>
        <end position="345"/>
    </location>
</feature>
<evidence type="ECO:0000256" key="1">
    <source>
        <dbReference type="SAM" id="MobiDB-lite"/>
    </source>
</evidence>
<protein>
    <recommendedName>
        <fullName evidence="4">Fungal N-terminal domain-containing protein</fullName>
    </recommendedName>
</protein>
<proteinExistence type="predicted"/>
<accession>A0A1L7WNL3</accession>
<gene>
    <name evidence="2" type="ORF">PAC_04239</name>
</gene>
<dbReference type="PANTHER" id="PTHR38886:SF1">
    <property type="entry name" value="NACHT-NTPASE AND P-LOOP NTPASES N-TERMINAL DOMAIN-CONTAINING PROTEIN"/>
    <property type="match status" value="1"/>
</dbReference>
<evidence type="ECO:0000313" key="3">
    <source>
        <dbReference type="Proteomes" id="UP000184330"/>
    </source>
</evidence>
<evidence type="ECO:0008006" key="4">
    <source>
        <dbReference type="Google" id="ProtNLM"/>
    </source>
</evidence>
<reference evidence="2 3" key="1">
    <citation type="submission" date="2016-03" db="EMBL/GenBank/DDBJ databases">
        <authorList>
            <person name="Ploux O."/>
        </authorList>
    </citation>
    <scope>NUCLEOTIDE SEQUENCE [LARGE SCALE GENOMIC DNA]</scope>
    <source>
        <strain evidence="2 3">UAMH 11012</strain>
    </source>
</reference>
<keyword evidence="3" id="KW-1185">Reference proteome</keyword>
<evidence type="ECO:0000313" key="2">
    <source>
        <dbReference type="EMBL" id="CZR54355.1"/>
    </source>
</evidence>
<dbReference type="OrthoDB" id="3045089at2759"/>
<organism evidence="2 3">
    <name type="scientific">Phialocephala subalpina</name>
    <dbReference type="NCBI Taxonomy" id="576137"/>
    <lineage>
        <taxon>Eukaryota</taxon>
        <taxon>Fungi</taxon>
        <taxon>Dikarya</taxon>
        <taxon>Ascomycota</taxon>
        <taxon>Pezizomycotina</taxon>
        <taxon>Leotiomycetes</taxon>
        <taxon>Helotiales</taxon>
        <taxon>Mollisiaceae</taxon>
        <taxon>Phialocephala</taxon>
        <taxon>Phialocephala fortinii species complex</taxon>
    </lineage>
</organism>
<feature type="region of interest" description="Disordered" evidence="1">
    <location>
        <begin position="320"/>
        <end position="345"/>
    </location>
</feature>
<sequence length="345" mass="38972">MRESAFGLNSPLRLVKELRNFDQALLQVVALWQDYESSPELDRPGAATKAAVQDCRETLLRFKDSIERKYGLSLDSSGPKHWVKDTSKKLFWMKEREDIEALRKKLQMSSESIIMPTLVAVRTSSRLDNSKQEQRIQAVHCLLQDTIELQKETNNQLGTITRRLDAQAESTLLLLENVKNGLATFTRVRTVVFGMCSMLSSSHTLVSEQMAIPKGLDTCWKQAPVTLEDALGALVPIPLELVTSWELYITIMLTSWTSETNSHLWNLASIVLGLQTRSQALIFSVRIASVGYGIKGLPPSRTARLSKQWIVIHATNESSMTPRTKPVADTYKSMHRTRDRDVEEN</sequence>
<dbReference type="Proteomes" id="UP000184330">
    <property type="component" value="Unassembled WGS sequence"/>
</dbReference>
<name>A0A1L7WNL3_9HELO</name>
<dbReference type="STRING" id="576137.A0A1L7WNL3"/>
<dbReference type="EMBL" id="FJOG01000005">
    <property type="protein sequence ID" value="CZR54355.1"/>
    <property type="molecule type" value="Genomic_DNA"/>
</dbReference>